<feature type="domain" description="MEKHLA" evidence="1">
    <location>
        <begin position="10"/>
        <end position="147"/>
    </location>
</feature>
<dbReference type="EMBL" id="CABVHW010000019">
    <property type="protein sequence ID" value="VVO26241.1"/>
    <property type="molecule type" value="Genomic_DNA"/>
</dbReference>
<organism evidence="2 3">
    <name type="scientific">Pseudomonas fluorescens</name>
    <dbReference type="NCBI Taxonomy" id="294"/>
    <lineage>
        <taxon>Bacteria</taxon>
        <taxon>Pseudomonadati</taxon>
        <taxon>Pseudomonadota</taxon>
        <taxon>Gammaproteobacteria</taxon>
        <taxon>Pseudomonadales</taxon>
        <taxon>Pseudomonadaceae</taxon>
        <taxon>Pseudomonas</taxon>
    </lineage>
</organism>
<reference evidence="2 3" key="1">
    <citation type="submission" date="2019-09" db="EMBL/GenBank/DDBJ databases">
        <authorList>
            <person name="Chandra G."/>
            <person name="Truman W A."/>
        </authorList>
    </citation>
    <scope>NUCLEOTIDE SEQUENCE [LARGE SCALE GENOMIC DNA]</scope>
    <source>
        <strain evidence="2">PS710</strain>
    </source>
</reference>
<evidence type="ECO:0000313" key="2">
    <source>
        <dbReference type="EMBL" id="VVO26241.1"/>
    </source>
</evidence>
<protein>
    <recommendedName>
        <fullName evidence="1">MEKHLA domain-containing protein</fullName>
    </recommendedName>
</protein>
<evidence type="ECO:0000313" key="3">
    <source>
        <dbReference type="Proteomes" id="UP000381093"/>
    </source>
</evidence>
<dbReference type="SUPFAM" id="SSF55785">
    <property type="entry name" value="PYP-like sensor domain (PAS domain)"/>
    <property type="match status" value="1"/>
</dbReference>
<dbReference type="RefSeq" id="WP_150766587.1">
    <property type="nucleotide sequence ID" value="NZ_CABVHW010000019.1"/>
</dbReference>
<proteinExistence type="predicted"/>
<accession>A0A5E7EGN5</accession>
<gene>
    <name evidence="2" type="ORF">PS710_04652</name>
</gene>
<sequence length="158" mass="17797">MSPINEYIAYVQLLDDAYRHWTGESLPAPRALTGPERLHWLHAHAPYSLLAHGTEDDPCFFYANEQALACFKYPRSAFLGMPSRFSASPLDRAMRQSLLEQVTANGIAHGYSGYRVDRDGDAFMIHEGKVWTLLDQSGENHGQAALFWPDERSIGQVD</sequence>
<dbReference type="Gene3D" id="3.30.450.20">
    <property type="entry name" value="PAS domain"/>
    <property type="match status" value="1"/>
</dbReference>
<dbReference type="InterPro" id="IPR035965">
    <property type="entry name" value="PAS-like_dom_sf"/>
</dbReference>
<dbReference type="Pfam" id="PF08670">
    <property type="entry name" value="MEKHLA"/>
    <property type="match status" value="1"/>
</dbReference>
<dbReference type="Proteomes" id="UP000381093">
    <property type="component" value="Unassembled WGS sequence"/>
</dbReference>
<name>A0A5E7EGN5_PSEFL</name>
<dbReference type="InterPro" id="IPR013978">
    <property type="entry name" value="MEKHLA"/>
</dbReference>
<evidence type="ECO:0000259" key="1">
    <source>
        <dbReference type="Pfam" id="PF08670"/>
    </source>
</evidence>
<dbReference type="AlphaFoldDB" id="A0A5E7EGN5"/>